<reference evidence="6 7" key="2">
    <citation type="journal article" date="2010" name="Proc. Natl. Acad. Sci. U.S.A.">
        <title>Enigmatic, ultrasmall, uncultivated Archaea.</title>
        <authorList>
            <person name="Baker B.J."/>
            <person name="Comolli L.R."/>
            <person name="Dick G.J."/>
            <person name="Hauser L.J."/>
            <person name="Hyatt D."/>
            <person name="Dill B.D."/>
            <person name="Land M.L."/>
            <person name="Verberkmoes N.C."/>
            <person name="Hettich R.L."/>
            <person name="Banfield J.F."/>
        </authorList>
    </citation>
    <scope>NUCLEOTIDE SEQUENCE [LARGE SCALE GENOMIC DNA]</scope>
    <source>
        <strain evidence="6">ARMAN-2</strain>
    </source>
</reference>
<evidence type="ECO:0000256" key="3">
    <source>
        <dbReference type="ARBA" id="ARBA00022723"/>
    </source>
</evidence>
<evidence type="ECO:0000256" key="4">
    <source>
        <dbReference type="ARBA" id="ARBA00022837"/>
    </source>
</evidence>
<dbReference type="Proteomes" id="UP000332487">
    <property type="component" value="Unassembled WGS sequence"/>
</dbReference>
<accession>C7DGM2</accession>
<evidence type="ECO:0000313" key="6">
    <source>
        <dbReference type="EMBL" id="EET90369.1"/>
    </source>
</evidence>
<dbReference type="AlphaFoldDB" id="C7DGM2"/>
<proteinExistence type="inferred from homology"/>
<dbReference type="PANTHER" id="PTHR12682">
    <property type="entry name" value="ARCHEASE"/>
    <property type="match status" value="1"/>
</dbReference>
<evidence type="ECO:0000256" key="1">
    <source>
        <dbReference type="ARBA" id="ARBA00007963"/>
    </source>
</evidence>
<keyword evidence="2" id="KW-0819">tRNA processing</keyword>
<dbReference type="SUPFAM" id="SSF69819">
    <property type="entry name" value="MTH1598-like"/>
    <property type="match status" value="1"/>
</dbReference>
<comment type="similarity">
    <text evidence="1">Belongs to the archease family.</text>
</comment>
<dbReference type="GO" id="GO:0008033">
    <property type="term" value="P:tRNA processing"/>
    <property type="evidence" value="ECO:0007669"/>
    <property type="project" value="UniProtKB-KW"/>
</dbReference>
<organism evidence="6 7">
    <name type="scientific">Candidatus Micrarchaeum acidiphilum ARMAN-2</name>
    <dbReference type="NCBI Taxonomy" id="425595"/>
    <lineage>
        <taxon>Archaea</taxon>
        <taxon>Candidatus Micrarchaeota</taxon>
        <taxon>Candidatus Micrarchaeia</taxon>
        <taxon>Candidatus Micrarchaeales</taxon>
        <taxon>Candidatus Micrarchaeaceae</taxon>
        <taxon>Candidatus Micrarchaeum</taxon>
    </lineage>
</organism>
<sequence>MQPKKYQYLNHTADVSFIAYGSSTEELFSNSIDAMAGLMLNPPKPRKKGPKCIEFSFTESAQSLENLLWFVLQRLLSESDSRGMLPKQAKHVKIRKYGKDIRAECTVLLVEKTESDAFFDVKGVSPSSMKITSHGDSYSVEVILDV</sequence>
<dbReference type="InterPro" id="IPR002804">
    <property type="entry name" value="Archease"/>
</dbReference>
<dbReference type="Pfam" id="PF01951">
    <property type="entry name" value="Archease"/>
    <property type="match status" value="1"/>
</dbReference>
<keyword evidence="7" id="KW-1185">Reference proteome</keyword>
<dbReference type="InterPro" id="IPR023572">
    <property type="entry name" value="Archease_dom"/>
</dbReference>
<evidence type="ECO:0000259" key="5">
    <source>
        <dbReference type="Pfam" id="PF01951"/>
    </source>
</evidence>
<protein>
    <recommendedName>
        <fullName evidence="5">Archease domain-containing protein</fullName>
    </recommendedName>
</protein>
<keyword evidence="3" id="KW-0479">Metal-binding</keyword>
<gene>
    <name evidence="6" type="ORF">UNLARM2_0223</name>
</gene>
<evidence type="ECO:0000256" key="2">
    <source>
        <dbReference type="ARBA" id="ARBA00022694"/>
    </source>
</evidence>
<dbReference type="Gene3D" id="3.55.10.10">
    <property type="entry name" value="Archease domain"/>
    <property type="match status" value="1"/>
</dbReference>
<feature type="domain" description="Archease" evidence="5">
    <location>
        <begin position="6"/>
        <end position="146"/>
    </location>
</feature>
<dbReference type="PANTHER" id="PTHR12682:SF11">
    <property type="entry name" value="PROTEIN ARCHEASE"/>
    <property type="match status" value="1"/>
</dbReference>
<dbReference type="EMBL" id="GG697238">
    <property type="protein sequence ID" value="EET90369.1"/>
    <property type="molecule type" value="Genomic_DNA"/>
</dbReference>
<dbReference type="InterPro" id="IPR036820">
    <property type="entry name" value="Archease_dom_sf"/>
</dbReference>
<dbReference type="GO" id="GO:0046872">
    <property type="term" value="F:metal ion binding"/>
    <property type="evidence" value="ECO:0007669"/>
    <property type="project" value="UniProtKB-KW"/>
</dbReference>
<keyword evidence="4" id="KW-0106">Calcium</keyword>
<name>C7DGM2_MICA2</name>
<reference evidence="6 7" key="1">
    <citation type="journal article" date="2009" name="Genome Biol.">
        <title>Community-wide analysis of microbial genome sequence signatures.</title>
        <authorList>
            <person name="Dick G.J."/>
            <person name="Andersson A.F."/>
            <person name="Baker B.J."/>
            <person name="Simmons S.L."/>
            <person name="Thomas B.C."/>
            <person name="Yelton A.P."/>
            <person name="Banfield J.F."/>
        </authorList>
    </citation>
    <scope>NUCLEOTIDE SEQUENCE [LARGE SCALE GENOMIC DNA]</scope>
    <source>
        <strain evidence="6">ARMAN-2</strain>
    </source>
</reference>
<evidence type="ECO:0000313" key="7">
    <source>
        <dbReference type="Proteomes" id="UP000332487"/>
    </source>
</evidence>